<sequence>MYELQGRDVGELLLLHSPEQHCKNQEQFYDEVDHIVQIARSKNSLSRLNISEMLYELFSIVSRHDVALDPLFTTVVLAVIVLEGLGRSLDPDLDLFHCARPFLFSMI</sequence>
<dbReference type="PANTHER" id="PTHR45890">
    <property type="entry name" value="AARF DOMAIN CONTAINING KINASE 2 (PREDICTED)"/>
    <property type="match status" value="1"/>
</dbReference>
<dbReference type="STRING" id="387005.A0A183HUV5"/>
<organism evidence="3">
    <name type="scientific">Onchocerca flexuosa</name>
    <dbReference type="NCBI Taxonomy" id="387005"/>
    <lineage>
        <taxon>Eukaryota</taxon>
        <taxon>Metazoa</taxon>
        <taxon>Ecdysozoa</taxon>
        <taxon>Nematoda</taxon>
        <taxon>Chromadorea</taxon>
        <taxon>Rhabditida</taxon>
        <taxon>Spirurina</taxon>
        <taxon>Spiruromorpha</taxon>
        <taxon>Filarioidea</taxon>
        <taxon>Onchocercidae</taxon>
        <taxon>Onchocerca</taxon>
    </lineage>
</organism>
<protein>
    <submittedName>
        <fullName evidence="3">NCK-interacting with SH3 domain</fullName>
    </submittedName>
</protein>
<evidence type="ECO:0000313" key="1">
    <source>
        <dbReference type="EMBL" id="VDO75214.1"/>
    </source>
</evidence>
<proteinExistence type="predicted"/>
<dbReference type="PANTHER" id="PTHR45890:SF1">
    <property type="entry name" value="AARF DOMAIN CONTAINING KINASE 2"/>
    <property type="match status" value="1"/>
</dbReference>
<dbReference type="InterPro" id="IPR052402">
    <property type="entry name" value="ADCK_kinase"/>
</dbReference>
<reference evidence="3" key="1">
    <citation type="submission" date="2016-06" db="UniProtKB">
        <authorList>
            <consortium name="WormBaseParasite"/>
        </authorList>
    </citation>
    <scope>IDENTIFICATION</scope>
</reference>
<reference evidence="1 2" key="2">
    <citation type="submission" date="2018-11" db="EMBL/GenBank/DDBJ databases">
        <authorList>
            <consortium name="Pathogen Informatics"/>
        </authorList>
    </citation>
    <scope>NUCLEOTIDE SEQUENCE [LARGE SCALE GENOMIC DNA]</scope>
</reference>
<dbReference type="AlphaFoldDB" id="A0A183HUV5"/>
<dbReference type="Proteomes" id="UP000267606">
    <property type="component" value="Unassembled WGS sequence"/>
</dbReference>
<evidence type="ECO:0000313" key="2">
    <source>
        <dbReference type="Proteomes" id="UP000267606"/>
    </source>
</evidence>
<evidence type="ECO:0000313" key="3">
    <source>
        <dbReference type="WBParaSite" id="OFLC_0001126701-mRNA-1"/>
    </source>
</evidence>
<gene>
    <name evidence="1" type="ORF">OFLC_LOCUS11264</name>
</gene>
<dbReference type="WBParaSite" id="OFLC_0001126701-mRNA-1">
    <property type="protein sequence ID" value="OFLC_0001126701-mRNA-1"/>
    <property type="gene ID" value="OFLC_0001126701"/>
</dbReference>
<dbReference type="GO" id="GO:0005739">
    <property type="term" value="C:mitochondrion"/>
    <property type="evidence" value="ECO:0007669"/>
    <property type="project" value="TreeGrafter"/>
</dbReference>
<name>A0A183HUV5_9BILA</name>
<dbReference type="EMBL" id="UZAJ01016063">
    <property type="protein sequence ID" value="VDO75214.1"/>
    <property type="molecule type" value="Genomic_DNA"/>
</dbReference>
<keyword evidence="2" id="KW-1185">Reference proteome</keyword>
<accession>A0A183HUV5</accession>